<dbReference type="PRINTS" id="PR01597">
    <property type="entry name" value="ZONOCCLUDNS"/>
</dbReference>
<dbReference type="SUPFAM" id="SSF52540">
    <property type="entry name" value="P-loop containing nucleoside triphosphate hydrolases"/>
    <property type="match status" value="1"/>
</dbReference>
<dbReference type="PROSITE" id="PS50002">
    <property type="entry name" value="SH3"/>
    <property type="match status" value="1"/>
</dbReference>
<evidence type="ECO:0000256" key="6">
    <source>
        <dbReference type="ARBA" id="ARBA00022475"/>
    </source>
</evidence>
<evidence type="ECO:0000259" key="16">
    <source>
        <dbReference type="PROSITE" id="PS51145"/>
    </source>
</evidence>
<keyword evidence="7" id="KW-0597">Phosphoprotein</keyword>
<dbReference type="FunFam" id="2.60.220.30:FF:000004">
    <property type="entry name" value="tight junction protein ZO-1 isoform X1"/>
    <property type="match status" value="1"/>
</dbReference>
<dbReference type="GO" id="GO:0050839">
    <property type="term" value="F:cell adhesion molecule binding"/>
    <property type="evidence" value="ECO:0007669"/>
    <property type="project" value="TreeGrafter"/>
</dbReference>
<feature type="compositionally biased region" description="Polar residues" evidence="12">
    <location>
        <begin position="890"/>
        <end position="915"/>
    </location>
</feature>
<dbReference type="PROSITE" id="PS50106">
    <property type="entry name" value="PDZ"/>
    <property type="match status" value="1"/>
</dbReference>
<dbReference type="PANTHER" id="PTHR13865">
    <property type="entry name" value="TIGHT JUNCTION PROTEIN"/>
    <property type="match status" value="1"/>
</dbReference>
<dbReference type="Pfam" id="PF07653">
    <property type="entry name" value="SH3_2"/>
    <property type="match status" value="1"/>
</dbReference>
<dbReference type="GO" id="GO:0045216">
    <property type="term" value="P:cell-cell junction organization"/>
    <property type="evidence" value="ECO:0007669"/>
    <property type="project" value="TreeGrafter"/>
</dbReference>
<evidence type="ECO:0000259" key="15">
    <source>
        <dbReference type="PROSITE" id="PS50106"/>
    </source>
</evidence>
<dbReference type="CDD" id="cd06729">
    <property type="entry name" value="PDZ3_ZO1-like_domain"/>
    <property type="match status" value="1"/>
</dbReference>
<dbReference type="Pfam" id="PF00791">
    <property type="entry name" value="ZU5"/>
    <property type="match status" value="1"/>
</dbReference>
<feature type="compositionally biased region" description="Pro residues" evidence="12">
    <location>
        <begin position="939"/>
        <end position="949"/>
    </location>
</feature>
<dbReference type="InterPro" id="IPR008144">
    <property type="entry name" value="Guanylate_kin-like_dom"/>
</dbReference>
<feature type="compositionally biased region" description="Polar residues" evidence="12">
    <location>
        <begin position="1209"/>
        <end position="1218"/>
    </location>
</feature>
<feature type="compositionally biased region" description="Low complexity" evidence="12">
    <location>
        <begin position="1224"/>
        <end position="1237"/>
    </location>
</feature>
<dbReference type="Gene3D" id="2.30.42.10">
    <property type="match status" value="2"/>
</dbReference>
<reference evidence="17" key="2">
    <citation type="submission" date="2025-09" db="UniProtKB">
        <authorList>
            <consortium name="Ensembl"/>
        </authorList>
    </citation>
    <scope>IDENTIFICATION</scope>
</reference>
<dbReference type="SMART" id="SM00228">
    <property type="entry name" value="PDZ"/>
    <property type="match status" value="1"/>
</dbReference>
<evidence type="ECO:0000256" key="5">
    <source>
        <dbReference type="ARBA" id="ARBA00022443"/>
    </source>
</evidence>
<name>A0A673K0J5_9TELE</name>
<dbReference type="PROSITE" id="PS50052">
    <property type="entry name" value="GUANYLATE_KINASE_2"/>
    <property type="match status" value="1"/>
</dbReference>
<feature type="compositionally biased region" description="Acidic residues" evidence="12">
    <location>
        <begin position="1276"/>
        <end position="1286"/>
    </location>
</feature>
<dbReference type="PROSITE" id="PS51145">
    <property type="entry name" value="ZU5"/>
    <property type="match status" value="1"/>
</dbReference>
<gene>
    <name evidence="17" type="primary">LOC107755055</name>
</gene>
<feature type="region of interest" description="Disordered" evidence="12">
    <location>
        <begin position="580"/>
        <end position="652"/>
    </location>
</feature>
<dbReference type="SMART" id="SM00072">
    <property type="entry name" value="GuKc"/>
    <property type="match status" value="1"/>
</dbReference>
<evidence type="ECO:0000256" key="1">
    <source>
        <dbReference type="ARBA" id="ARBA00004413"/>
    </source>
</evidence>
<protein>
    <submittedName>
        <fullName evidence="17">Tight junction protein ZO-1-like</fullName>
    </submittedName>
</protein>
<dbReference type="Ensembl" id="ENSSRHT00000059431.1">
    <property type="protein sequence ID" value="ENSSRHP00000057824.1"/>
    <property type="gene ID" value="ENSSRHG00000027852.1"/>
</dbReference>
<evidence type="ECO:0000256" key="4">
    <source>
        <dbReference type="ARBA" id="ARBA00022427"/>
    </source>
</evidence>
<evidence type="ECO:0000313" key="18">
    <source>
        <dbReference type="Proteomes" id="UP000472270"/>
    </source>
</evidence>
<feature type="domain" description="PDZ" evidence="15">
    <location>
        <begin position="174"/>
        <end position="255"/>
    </location>
</feature>
<dbReference type="GO" id="GO:0150105">
    <property type="term" value="P:protein localization to cell-cell junction"/>
    <property type="evidence" value="ECO:0007669"/>
    <property type="project" value="TreeGrafter"/>
</dbReference>
<dbReference type="Gene3D" id="3.40.50.300">
    <property type="entry name" value="P-loop containing nucleotide triphosphate hydrolases"/>
    <property type="match status" value="1"/>
</dbReference>
<dbReference type="InterPro" id="IPR027417">
    <property type="entry name" value="P-loop_NTPase"/>
</dbReference>
<evidence type="ECO:0000256" key="9">
    <source>
        <dbReference type="ARBA" id="ARBA00022949"/>
    </source>
</evidence>
<feature type="compositionally biased region" description="Polar residues" evidence="12">
    <location>
        <begin position="1172"/>
        <end position="1182"/>
    </location>
</feature>
<dbReference type="InterPro" id="IPR036028">
    <property type="entry name" value="SH3-like_dom_sf"/>
</dbReference>
<dbReference type="SUPFAM" id="SSF50156">
    <property type="entry name" value="PDZ domain-like"/>
    <property type="match status" value="1"/>
</dbReference>
<comment type="similarity">
    <text evidence="3">Belongs to the MAGUK family.</text>
</comment>
<feature type="compositionally biased region" description="Polar residues" evidence="12">
    <location>
        <begin position="90"/>
        <end position="100"/>
    </location>
</feature>
<feature type="compositionally biased region" description="Polar residues" evidence="12">
    <location>
        <begin position="1245"/>
        <end position="1264"/>
    </location>
</feature>
<dbReference type="GO" id="GO:0098609">
    <property type="term" value="P:cell-cell adhesion"/>
    <property type="evidence" value="ECO:0007669"/>
    <property type="project" value="TreeGrafter"/>
</dbReference>
<dbReference type="FunFam" id="2.30.42.10:FF:000013">
    <property type="entry name" value="Putative tight junction protein ZO-1"/>
    <property type="match status" value="1"/>
</dbReference>
<dbReference type="InterPro" id="IPR000906">
    <property type="entry name" value="ZU5_dom"/>
</dbReference>
<dbReference type="GO" id="GO:1905605">
    <property type="term" value="P:positive regulation of blood-brain barrier permeability"/>
    <property type="evidence" value="ECO:0007669"/>
    <property type="project" value="TreeGrafter"/>
</dbReference>
<evidence type="ECO:0000313" key="17">
    <source>
        <dbReference type="Ensembl" id="ENSSRHP00000057824.1"/>
    </source>
</evidence>
<dbReference type="Gene3D" id="2.30.30.40">
    <property type="entry name" value="SH3 Domains"/>
    <property type="match status" value="1"/>
</dbReference>
<dbReference type="InterPro" id="IPR005417">
    <property type="entry name" value="ZO"/>
</dbReference>
<keyword evidence="8" id="KW-0677">Repeat</keyword>
<feature type="compositionally biased region" description="Low complexity" evidence="12">
    <location>
        <begin position="762"/>
        <end position="774"/>
    </location>
</feature>
<evidence type="ECO:0000259" key="13">
    <source>
        <dbReference type="PROSITE" id="PS50002"/>
    </source>
</evidence>
<proteinExistence type="inferred from homology"/>
<feature type="region of interest" description="Disordered" evidence="12">
    <location>
        <begin position="999"/>
        <end position="1026"/>
    </location>
</feature>
<evidence type="ECO:0000256" key="3">
    <source>
        <dbReference type="ARBA" id="ARBA00007014"/>
    </source>
</evidence>
<feature type="region of interest" description="Disordered" evidence="12">
    <location>
        <begin position="65"/>
        <end position="100"/>
    </location>
</feature>
<feature type="compositionally biased region" description="Polar residues" evidence="12">
    <location>
        <begin position="733"/>
        <end position="742"/>
    </location>
</feature>
<evidence type="ECO:0000259" key="14">
    <source>
        <dbReference type="PROSITE" id="PS50052"/>
    </source>
</evidence>
<dbReference type="FunFam" id="3.40.50.300:FF:000110">
    <property type="entry name" value="tight junction protein ZO-1 isoform X1"/>
    <property type="match status" value="1"/>
</dbReference>
<dbReference type="GO" id="GO:0005923">
    <property type="term" value="C:bicellular tight junction"/>
    <property type="evidence" value="ECO:0007669"/>
    <property type="project" value="UniProtKB-SubCell"/>
</dbReference>
<reference evidence="17" key="1">
    <citation type="submission" date="2025-08" db="UniProtKB">
        <authorList>
            <consortium name="Ensembl"/>
        </authorList>
    </citation>
    <scope>IDENTIFICATION</scope>
</reference>
<dbReference type="Proteomes" id="UP000472270">
    <property type="component" value="Unassembled WGS sequence"/>
</dbReference>
<evidence type="ECO:0000256" key="2">
    <source>
        <dbReference type="ARBA" id="ARBA00004435"/>
    </source>
</evidence>
<feature type="domain" description="ZU5" evidence="16">
    <location>
        <begin position="1292"/>
        <end position="1406"/>
    </location>
</feature>
<evidence type="ECO:0000256" key="7">
    <source>
        <dbReference type="ARBA" id="ARBA00022553"/>
    </source>
</evidence>
<dbReference type="CDD" id="cd12026">
    <property type="entry name" value="SH3_ZO-1"/>
    <property type="match status" value="1"/>
</dbReference>
<dbReference type="InterPro" id="IPR001478">
    <property type="entry name" value="PDZ"/>
</dbReference>
<keyword evidence="6" id="KW-1003">Cell membrane</keyword>
<dbReference type="GO" id="GO:0090557">
    <property type="term" value="P:establishment of endothelial intestinal barrier"/>
    <property type="evidence" value="ECO:0007669"/>
    <property type="project" value="TreeGrafter"/>
</dbReference>
<feature type="region of interest" description="Disordered" evidence="12">
    <location>
        <begin position="826"/>
        <end position="961"/>
    </location>
</feature>
<keyword evidence="9" id="KW-0965">Cell junction</keyword>
<feature type="region of interest" description="Disordered" evidence="12">
    <location>
        <begin position="1043"/>
        <end position="1063"/>
    </location>
</feature>
<dbReference type="SUPFAM" id="SSF50044">
    <property type="entry name" value="SH3-domain"/>
    <property type="match status" value="1"/>
</dbReference>
<feature type="region of interest" description="Disordered" evidence="12">
    <location>
        <begin position="712"/>
        <end position="745"/>
    </location>
</feature>
<keyword evidence="5 11" id="KW-0728">SH3 domain</keyword>
<feature type="domain" description="Guanylate kinase-like" evidence="14">
    <location>
        <begin position="443"/>
        <end position="544"/>
    </location>
</feature>
<accession>A0A673K0J5</accession>
<dbReference type="InterPro" id="IPR035597">
    <property type="entry name" value="ZO-1_SH3"/>
</dbReference>
<evidence type="ECO:0000256" key="12">
    <source>
        <dbReference type="SAM" id="MobiDB-lite"/>
    </source>
</evidence>
<feature type="region of interest" description="Disordered" evidence="12">
    <location>
        <begin position="1201"/>
        <end position="1288"/>
    </location>
</feature>
<evidence type="ECO:0000256" key="11">
    <source>
        <dbReference type="PROSITE-ProRule" id="PRU00192"/>
    </source>
</evidence>
<feature type="region of interest" description="Disordered" evidence="12">
    <location>
        <begin position="1155"/>
        <end position="1182"/>
    </location>
</feature>
<dbReference type="PANTHER" id="PTHR13865:SF31">
    <property type="entry name" value="TIGHT JUNCTION PROTEIN ZO-1 ISOFORM X1"/>
    <property type="match status" value="1"/>
</dbReference>
<comment type="subcellular location">
    <subcellularLocation>
        <location evidence="2">Cell junction</location>
        <location evidence="2">Tight junction</location>
    </subcellularLocation>
    <subcellularLocation>
        <location evidence="1">Cell membrane</location>
        <topology evidence="1">Peripheral membrane protein</topology>
        <orientation evidence="1">Cytoplasmic side</orientation>
    </subcellularLocation>
</comment>
<feature type="domain" description="SH3" evidence="13">
    <location>
        <begin position="269"/>
        <end position="337"/>
    </location>
</feature>
<feature type="region of interest" description="Disordered" evidence="12">
    <location>
        <begin position="759"/>
        <end position="785"/>
    </location>
</feature>
<dbReference type="InterPro" id="IPR001452">
    <property type="entry name" value="SH3_domain"/>
</dbReference>
<dbReference type="SMART" id="SM00218">
    <property type="entry name" value="ZU5"/>
    <property type="match status" value="1"/>
</dbReference>
<dbReference type="Gene3D" id="2.60.220.30">
    <property type="match status" value="1"/>
</dbReference>
<dbReference type="InterPro" id="IPR008145">
    <property type="entry name" value="GK/Ca_channel_bsu"/>
</dbReference>
<evidence type="ECO:0000256" key="10">
    <source>
        <dbReference type="ARBA" id="ARBA00023136"/>
    </source>
</evidence>
<organism evidence="17 18">
    <name type="scientific">Sinocyclocheilus rhinocerous</name>
    <dbReference type="NCBI Taxonomy" id="307959"/>
    <lineage>
        <taxon>Eukaryota</taxon>
        <taxon>Metazoa</taxon>
        <taxon>Chordata</taxon>
        <taxon>Craniata</taxon>
        <taxon>Vertebrata</taxon>
        <taxon>Euteleostomi</taxon>
        <taxon>Actinopterygii</taxon>
        <taxon>Neopterygii</taxon>
        <taxon>Teleostei</taxon>
        <taxon>Ostariophysi</taxon>
        <taxon>Cypriniformes</taxon>
        <taxon>Cyprinidae</taxon>
        <taxon>Cyprininae</taxon>
        <taxon>Sinocyclocheilus</taxon>
    </lineage>
</organism>
<dbReference type="Pfam" id="PF00595">
    <property type="entry name" value="PDZ"/>
    <property type="match status" value="1"/>
</dbReference>
<keyword evidence="18" id="KW-1185">Reference proteome</keyword>
<keyword evidence="10" id="KW-0472">Membrane</keyword>
<dbReference type="Pfam" id="PF00625">
    <property type="entry name" value="Guanylate_kin"/>
    <property type="match status" value="1"/>
</dbReference>
<evidence type="ECO:0000256" key="8">
    <source>
        <dbReference type="ARBA" id="ARBA00022737"/>
    </source>
</evidence>
<dbReference type="InterPro" id="IPR036034">
    <property type="entry name" value="PDZ_sf"/>
</dbReference>
<keyword evidence="4" id="KW-0796">Tight junction</keyword>
<sequence>MKLINGTVTENLSLIDAKKLIERSHGKLKMVVQRDERATLLNIPDLDNSIPSANSDRDDISEIHSLASDHSHERTRRSRSHSPDKRSEPSDISSHSPQQMSKGRTLLKGCLTFPFPCNSDHVIKTVTHTCVVNVCLEPKPVYAQPGQPDVDLPVSPSDAPVPSVTHDDSILRPSMKLVKFKKGESVGLRLAGGNDVGIFVAGVLEDSPAAKEGLEEGDQILRVNNVDFANIIREEAVLFLLDLPRGEEVTILAQRKKDVYRRIVESDVGDSFYIRTHFEYEKESPYGLSFNKGEVFRVVDTLYNGKLGSWLAIRIGKNHQEVERGIIPNKNRAEQLSSVQYTLPKTAGGDRADFWRFRGLRSSKRNLRKSREDLSAQTVQTKFPAYERVVLREAGFLRPVVIFGPIADVARDKLAREVPDLFELAKSEPRDAGTDQRSSGIIRLHTIKQIIDRDKHAVLDITPNAVDRLNYAQWYPIVVFLNPDSKQGVKNMRTRLCPESKKSARKLHERALKLRKNNHHLFTATINMNSMNDGWYGALKEIIQQQQNQLVWVSEGKADGAPDNDLDLHDDRLSYVSAPGSEYSMYSTDSRHTSDYEDTDTEGGAYTDQELDETLNDEVGPPIEPAITRSSEPVREDPPVIQEPPGYRVYQPEPLNRIDPAGFKAPAPQQKAEAALPTQPELLAETAHPAVLVNVGALSAKDLPVTLTQGDFSPEAGSLFPPAPELAQPPSLDPNQSGQPGSESKMYKKDIYRNNEPVQVSQNPMQPNYNPQQPLYQEDKPYRDYDHQPYHYDGGYMEPKARNFDPHLHFDSSVPPYDEQWAPYDQTSGYDPHMPYEDGLNRMYGHPQMRHDTGYDASRPRYGKPSPGPIRHDELPPVHPQYDQEALPRTQASSRSPEPPKQQYTDPSQRPSYTQPPKRGYKNSEASVTPPKPESISPPVEPALPPPPAEAEDDPALKHQSVLTRVKMFENKRSVSVDRARESADTGIRVTFKVLLSSVRSPEPQQPQPKAADIIRSNNNDPDEDEEYYRKQLSFFDRRSFDSKPSAQLTPAIKPAQPQTQPGADFICHPPGTASVYKFFIQKRIDSLQEAFVHPPEPYETLFFVYGWALPYLDMQYVYSHTLSHTVTPPLVPHGSPKVMPPNHKDTVQSTYLPQKSFPEKSPVNGTGEPPKTNSTATSSYNRFVPKPYITSARPFEHKFDSPKFNHNLLPNDSQNKTDNVKAPISTTTKPQSSPQPTDHDSGLDTFTRTVDQKPKYQQNNINTVPKAIPVSPSALEDDDDDDDDDSHTVVATARGIFNSNGGVLSSIETGVSIIIPQGAIPDSVEQEIYFKVCRDNSILPPLDKEKGETLLSPLVMCGPHGLKFLKPVELRLPHCASMTPDDWSNGCRKYSFAVAGINYIFKLYF</sequence>
<dbReference type="GO" id="GO:0005886">
    <property type="term" value="C:plasma membrane"/>
    <property type="evidence" value="ECO:0007669"/>
    <property type="project" value="UniProtKB-SubCell"/>
</dbReference>